<keyword evidence="2" id="KW-0479">Metal-binding</keyword>
<keyword evidence="5" id="KW-1185">Reference proteome</keyword>
<evidence type="ECO:0000256" key="2">
    <source>
        <dbReference type="ARBA" id="ARBA00022723"/>
    </source>
</evidence>
<name>A0AAV2YSV7_9STRA</name>
<reference evidence="4" key="2">
    <citation type="journal article" date="2023" name="Microbiol Resour">
        <title>Decontamination and Annotation of the Draft Genome Sequence of the Oomycete Lagenidium giganteum ARSEF 373.</title>
        <authorList>
            <person name="Morgan W.R."/>
            <person name="Tartar A."/>
        </authorList>
    </citation>
    <scope>NUCLEOTIDE SEQUENCE</scope>
    <source>
        <strain evidence="4">ARSEF 373</strain>
    </source>
</reference>
<gene>
    <name evidence="4" type="ORF">N0F65_007120</name>
</gene>
<evidence type="ECO:0000313" key="5">
    <source>
        <dbReference type="Proteomes" id="UP001146120"/>
    </source>
</evidence>
<comment type="cofactor">
    <cofactor evidence="1">
        <name>a divalent metal cation</name>
        <dbReference type="ChEBI" id="CHEBI:60240"/>
    </cofactor>
</comment>
<sequence>MYGDPAYLLTASVVRPYHSQGLTDRQRKFNRVMSGVRISVEWIFGELVARLGVLDFRKSCKVFLSPMAKFDLVAALLTNCKRASLRRLRQARSKGSRYHH</sequence>
<comment type="caution">
    <text evidence="4">The sequence shown here is derived from an EMBL/GenBank/DDBJ whole genome shotgun (WGS) entry which is preliminary data.</text>
</comment>
<evidence type="ECO:0000259" key="3">
    <source>
        <dbReference type="Pfam" id="PF13359"/>
    </source>
</evidence>
<evidence type="ECO:0000256" key="1">
    <source>
        <dbReference type="ARBA" id="ARBA00001968"/>
    </source>
</evidence>
<dbReference type="GO" id="GO:0046872">
    <property type="term" value="F:metal ion binding"/>
    <property type="evidence" value="ECO:0007669"/>
    <property type="project" value="UniProtKB-KW"/>
</dbReference>
<dbReference type="AlphaFoldDB" id="A0AAV2YSV7"/>
<reference evidence="4" key="1">
    <citation type="submission" date="2022-11" db="EMBL/GenBank/DDBJ databases">
        <authorList>
            <person name="Morgan W.R."/>
            <person name="Tartar A."/>
        </authorList>
    </citation>
    <scope>NUCLEOTIDE SEQUENCE</scope>
    <source>
        <strain evidence="4">ARSEF 373</strain>
    </source>
</reference>
<evidence type="ECO:0000313" key="4">
    <source>
        <dbReference type="EMBL" id="DAZ95714.1"/>
    </source>
</evidence>
<proteinExistence type="predicted"/>
<accession>A0AAV2YSV7</accession>
<dbReference type="Proteomes" id="UP001146120">
    <property type="component" value="Unassembled WGS sequence"/>
</dbReference>
<dbReference type="EMBL" id="DAKRPA010000193">
    <property type="protein sequence ID" value="DAZ95714.1"/>
    <property type="molecule type" value="Genomic_DNA"/>
</dbReference>
<organism evidence="4 5">
    <name type="scientific">Lagenidium giganteum</name>
    <dbReference type="NCBI Taxonomy" id="4803"/>
    <lineage>
        <taxon>Eukaryota</taxon>
        <taxon>Sar</taxon>
        <taxon>Stramenopiles</taxon>
        <taxon>Oomycota</taxon>
        <taxon>Peronosporomycetes</taxon>
        <taxon>Pythiales</taxon>
        <taxon>Pythiaceae</taxon>
    </lineage>
</organism>
<dbReference type="Pfam" id="PF13359">
    <property type="entry name" value="DDE_Tnp_4"/>
    <property type="match status" value="1"/>
</dbReference>
<dbReference type="InterPro" id="IPR027806">
    <property type="entry name" value="HARBI1_dom"/>
</dbReference>
<protein>
    <recommendedName>
        <fullName evidence="3">DDE Tnp4 domain-containing protein</fullName>
    </recommendedName>
</protein>
<feature type="domain" description="DDE Tnp4" evidence="3">
    <location>
        <begin position="3"/>
        <end position="79"/>
    </location>
</feature>